<organism evidence="1 2">
    <name type="scientific">Paraburkholderia phymatum</name>
    <dbReference type="NCBI Taxonomy" id="148447"/>
    <lineage>
        <taxon>Bacteria</taxon>
        <taxon>Pseudomonadati</taxon>
        <taxon>Pseudomonadota</taxon>
        <taxon>Betaproteobacteria</taxon>
        <taxon>Burkholderiales</taxon>
        <taxon>Burkholderiaceae</taxon>
        <taxon>Paraburkholderia</taxon>
    </lineage>
</organism>
<gene>
    <name evidence="1" type="ORF">AB4Y32_08285</name>
</gene>
<dbReference type="Proteomes" id="UP001558850">
    <property type="component" value="Unassembled WGS sequence"/>
</dbReference>
<protein>
    <submittedName>
        <fullName evidence="1">YadA family autotransporter adhesin</fullName>
    </submittedName>
</protein>
<accession>A0ACC6TWN5</accession>
<proteinExistence type="predicted"/>
<dbReference type="EMBL" id="JBFRCH010000003">
    <property type="protein sequence ID" value="MEX3931800.1"/>
    <property type="molecule type" value="Genomic_DNA"/>
</dbReference>
<reference evidence="1" key="1">
    <citation type="submission" date="2024-07" db="EMBL/GenBank/DDBJ databases">
        <title>A survey of Mimosa microsymbionts across Brazilian biomes reveals a high diversity of Paraburkholderia nodulating endemic species, but also that Cupriavidus is common as a symbiont of widespread species.</title>
        <authorList>
            <person name="Rouws L."/>
            <person name="Barauna A."/>
            <person name="Beukes C."/>
            <person name="Rouws J.R.C."/>
            <person name="De Faria S.M."/>
            <person name="Gross E."/>
            <person name="Bueno Dos Reis Junior F."/>
            <person name="Simon M.F."/>
            <person name="Maluk M."/>
            <person name="Odee D.W."/>
            <person name="Kenicer G."/>
            <person name="Young J.P.W."/>
            <person name="Reis V.M."/>
            <person name="Zilli J."/>
            <person name="James E.K."/>
        </authorList>
    </citation>
    <scope>NUCLEOTIDE SEQUENCE</scope>
    <source>
        <strain evidence="1">EG181B</strain>
    </source>
</reference>
<evidence type="ECO:0000313" key="1">
    <source>
        <dbReference type="EMBL" id="MEX3931800.1"/>
    </source>
</evidence>
<comment type="caution">
    <text evidence="1">The sequence shown here is derived from an EMBL/GenBank/DDBJ whole genome shotgun (WGS) entry which is preliminary data.</text>
</comment>
<sequence length="301" mass="29178">MSTTNSNVASLSTAIAPLALSADVGITRGATVGATLTGGANTDGAVIDTQGRVANSAAMRPVNAADCGVANGVDTTATGACANAGTLIGVNGATQTTVANGASAYGAQSLARDVNTTAIGFRATAMGAGSAALGYQALANAPGAVAIGANANASASNSVALGAGSVADQANTVSVGSAGNERRITNVAAGANPTDAANVSQLMSMQNNVTNVYNTLSSDIKHVASVAYSGVAMSMALAADYMPKLDPGQYGVGAGVGTFQGYSALGLNFKSLSESGRWSWGAGIAATAKQIGANAGVGYKW</sequence>
<evidence type="ECO:0000313" key="2">
    <source>
        <dbReference type="Proteomes" id="UP001558850"/>
    </source>
</evidence>
<keyword evidence="2" id="KW-1185">Reference proteome</keyword>
<name>A0ACC6TWN5_9BURK</name>